<dbReference type="STRING" id="211114.SAMN04489726_2200"/>
<dbReference type="EMBL" id="LT629701">
    <property type="protein sequence ID" value="SDM55232.1"/>
    <property type="molecule type" value="Genomic_DNA"/>
</dbReference>
<feature type="domain" description="Erythromycin biosynthesis protein CIII-like C-terminal" evidence="3">
    <location>
        <begin position="245"/>
        <end position="346"/>
    </location>
</feature>
<evidence type="ECO:0000259" key="3">
    <source>
        <dbReference type="Pfam" id="PF06722"/>
    </source>
</evidence>
<reference evidence="4 5" key="1">
    <citation type="submission" date="2016-10" db="EMBL/GenBank/DDBJ databases">
        <authorList>
            <person name="de Groot N.N."/>
        </authorList>
    </citation>
    <scope>NUCLEOTIDE SEQUENCE [LARGE SCALE GENOMIC DNA]</scope>
    <source>
        <strain evidence="4 5">DSM 44149</strain>
    </source>
</reference>
<protein>
    <submittedName>
        <fullName evidence="4">Glycosyltransferase, MGT family</fullName>
    </submittedName>
</protein>
<dbReference type="FunFam" id="3.40.50.2000:FF:000072">
    <property type="entry name" value="Glycosyl transferase"/>
    <property type="match status" value="1"/>
</dbReference>
<dbReference type="PROSITE" id="PS00375">
    <property type="entry name" value="UDPGT"/>
    <property type="match status" value="1"/>
</dbReference>
<dbReference type="Proteomes" id="UP000183376">
    <property type="component" value="Chromosome I"/>
</dbReference>
<sequence>MNPLFVTLTGHGHITPTLALVEELVRRGDRVDYATGAEHADAVTGAGAAWVELPGLPPFRPTGGNVMAAWFRHYFAAMRATYPVLLDRCRTVRPDVICYDATNWPARVVAEKLGIPAVRCVPHLASNDSFRLMEPEEARVIESDCARFAAEHDVTLDVPGVLDLPEKRNLVFLPREFQPAGDTFDETFHFIGPVLGRRDAEPWSPEHDDLPLLYVSLGSVMADPAFYRACVDAFGDGAWQVAMNARDVGPVPATFDVRRWFPQPSVLRRARVFVTHAGMNSTMEALHFGVPLVMVPQTPEQEANADRAEELGLGERLRHNADLRAAVERVAGSDTIRRNLDRMRDAIRAGGGAERGADLIRPDQLG</sequence>
<dbReference type="PANTHER" id="PTHR48050">
    <property type="entry name" value="STEROL 3-BETA-GLUCOSYLTRANSFERASE"/>
    <property type="match status" value="1"/>
</dbReference>
<dbReference type="InterPro" id="IPR035595">
    <property type="entry name" value="UDP_glycos_trans_CS"/>
</dbReference>
<evidence type="ECO:0000313" key="4">
    <source>
        <dbReference type="EMBL" id="SDM55232.1"/>
    </source>
</evidence>
<evidence type="ECO:0000256" key="2">
    <source>
        <dbReference type="ARBA" id="ARBA00022679"/>
    </source>
</evidence>
<dbReference type="InterPro" id="IPR002213">
    <property type="entry name" value="UDP_glucos_trans"/>
</dbReference>
<keyword evidence="2 4" id="KW-0808">Transferase</keyword>
<name>A0A1G9U5U8_ALLAB</name>
<dbReference type="RefSeq" id="WP_030432734.1">
    <property type="nucleotide sequence ID" value="NZ_JOEF01000031.1"/>
</dbReference>
<dbReference type="Gene3D" id="3.40.50.2000">
    <property type="entry name" value="Glycogen Phosphorylase B"/>
    <property type="match status" value="2"/>
</dbReference>
<dbReference type="InterPro" id="IPR006326">
    <property type="entry name" value="UDPGT_MGT-like"/>
</dbReference>
<dbReference type="GO" id="GO:0017000">
    <property type="term" value="P:antibiotic biosynthetic process"/>
    <property type="evidence" value="ECO:0007669"/>
    <property type="project" value="UniProtKB-ARBA"/>
</dbReference>
<dbReference type="GO" id="GO:0008194">
    <property type="term" value="F:UDP-glycosyltransferase activity"/>
    <property type="evidence" value="ECO:0007669"/>
    <property type="project" value="InterPro"/>
</dbReference>
<proteinExistence type="inferred from homology"/>
<dbReference type="GO" id="GO:0016758">
    <property type="term" value="F:hexosyltransferase activity"/>
    <property type="evidence" value="ECO:0007669"/>
    <property type="project" value="InterPro"/>
</dbReference>
<accession>A0A1G9U5U8</accession>
<gene>
    <name evidence="4" type="ORF">SAMN04489726_2200</name>
</gene>
<evidence type="ECO:0000313" key="5">
    <source>
        <dbReference type="Proteomes" id="UP000183376"/>
    </source>
</evidence>
<dbReference type="PANTHER" id="PTHR48050:SF13">
    <property type="entry name" value="STEROL 3-BETA-GLUCOSYLTRANSFERASE UGT80A2"/>
    <property type="match status" value="1"/>
</dbReference>
<dbReference type="Pfam" id="PF06722">
    <property type="entry name" value="EryCIII-like_C"/>
    <property type="match status" value="1"/>
</dbReference>
<organism evidence="4 5">
    <name type="scientific">Allokutzneria albata</name>
    <name type="common">Kibdelosporangium albatum</name>
    <dbReference type="NCBI Taxonomy" id="211114"/>
    <lineage>
        <taxon>Bacteria</taxon>
        <taxon>Bacillati</taxon>
        <taxon>Actinomycetota</taxon>
        <taxon>Actinomycetes</taxon>
        <taxon>Pseudonocardiales</taxon>
        <taxon>Pseudonocardiaceae</taxon>
        <taxon>Allokutzneria</taxon>
    </lineage>
</organism>
<dbReference type="InterPro" id="IPR010610">
    <property type="entry name" value="EryCIII-like_C"/>
</dbReference>
<dbReference type="NCBIfam" id="TIGR01426">
    <property type="entry name" value="MGT"/>
    <property type="match status" value="1"/>
</dbReference>
<dbReference type="CDD" id="cd03784">
    <property type="entry name" value="GT1_Gtf-like"/>
    <property type="match status" value="1"/>
</dbReference>
<dbReference type="SUPFAM" id="SSF53756">
    <property type="entry name" value="UDP-Glycosyltransferase/glycogen phosphorylase"/>
    <property type="match status" value="1"/>
</dbReference>
<comment type="similarity">
    <text evidence="1">Belongs to the UDP-glycosyltransferase family.</text>
</comment>
<dbReference type="InterPro" id="IPR050426">
    <property type="entry name" value="Glycosyltransferase_28"/>
</dbReference>
<dbReference type="AlphaFoldDB" id="A0A1G9U5U8"/>
<dbReference type="eggNOG" id="COG1819">
    <property type="taxonomic scope" value="Bacteria"/>
</dbReference>
<dbReference type="OrthoDB" id="6620093at2"/>
<evidence type="ECO:0000256" key="1">
    <source>
        <dbReference type="ARBA" id="ARBA00009995"/>
    </source>
</evidence>
<keyword evidence="5" id="KW-1185">Reference proteome</keyword>